<sequence length="713" mass="78689">MHLLETILQLNVATDQAAVTHLPFVVSVLTAETFKISSCIPKWVARINSLFTSKHTGARWAGLCLALQTGILNKDILKECSQNWISICLPLLSRNEDIPNLKASIRLLNYIFFVTHDISEFQRQLATPNVPKYSTALLNLAERTEVLELQKLCLESLARLIPLYPTLHRQLQSNLSTFCSGLLSGKPVGSDPTMVERTCNVLSVLHLTSGKVASSTSWRKTLDTSIVNAWFAFGCLRTTFPRLESHQNHTTQPTFKHPPTDPLLAIPLSLDRLKSVICLVIHLLKAPVYRPTTVCIGELVDLALALLRSSSRTEEFPSDAQRHSLELSVIPDIWSVGCDLLSQMAVSPKFISDIVMCYSQPGTTFKQIAVLLPRKSVTSSHIEEALVTSSKRGKKRARGLDGDEVFQVGATVVCTNHDDEEVILVSLNERILTNVLFELSHSPASSFSHNPDFHGSVYNKILFTSRRRLSSGTVGWLNSGMGLIISSLDKSNMAERDDEVLRSISETRQNLNMLLHPRLPPLLRSNLSVEATSLFQSEHGLNDKANCNVIGIGTAEEFHLTVTTDVASASQNDQRQPLVLPSQFDLSQPAPQHVDPLIQSVMSLPNPLRQSDSILPVGNGQSPDKTANLEVTKLRVPPQPEQQTADTIFAQAQNTQGTTDLIFKSSLKSGIPALPNSPKLQRRSAQEMREVEPLNSDLDDEGIPEINLESDSD</sequence>
<protein>
    <recommendedName>
        <fullName evidence="3">Pre-rRNA-processing protein RIX1</fullName>
    </recommendedName>
</protein>
<keyword evidence="4" id="KW-0539">Nucleus</keyword>
<organism evidence="7 8">
    <name type="scientific">Clathrus columnatus</name>
    <dbReference type="NCBI Taxonomy" id="1419009"/>
    <lineage>
        <taxon>Eukaryota</taxon>
        <taxon>Fungi</taxon>
        <taxon>Dikarya</taxon>
        <taxon>Basidiomycota</taxon>
        <taxon>Agaricomycotina</taxon>
        <taxon>Agaricomycetes</taxon>
        <taxon>Phallomycetidae</taxon>
        <taxon>Phallales</taxon>
        <taxon>Clathraceae</taxon>
        <taxon>Clathrus</taxon>
    </lineage>
</organism>
<dbReference type="GO" id="GO:0006364">
    <property type="term" value="P:rRNA processing"/>
    <property type="evidence" value="ECO:0007669"/>
    <property type="project" value="TreeGrafter"/>
</dbReference>
<comment type="subcellular location">
    <subcellularLocation>
        <location evidence="1">Nucleus</location>
    </subcellularLocation>
</comment>
<evidence type="ECO:0000256" key="2">
    <source>
        <dbReference type="ARBA" id="ARBA00010511"/>
    </source>
</evidence>
<feature type="compositionally biased region" description="Acidic residues" evidence="5">
    <location>
        <begin position="697"/>
        <end position="713"/>
    </location>
</feature>
<dbReference type="PANTHER" id="PTHR34105:SF1">
    <property type="entry name" value="PROLINE-, GLUTAMIC ACID- AND LEUCINE-RICH PROTEIN 1"/>
    <property type="match status" value="1"/>
</dbReference>
<dbReference type="EMBL" id="BPWL01000002">
    <property type="protein sequence ID" value="GJJ07200.1"/>
    <property type="molecule type" value="Genomic_DNA"/>
</dbReference>
<evidence type="ECO:0000256" key="1">
    <source>
        <dbReference type="ARBA" id="ARBA00004123"/>
    </source>
</evidence>
<keyword evidence="8" id="KW-1185">Reference proteome</keyword>
<dbReference type="InterPro" id="IPR012583">
    <property type="entry name" value="RIX1_N"/>
</dbReference>
<gene>
    <name evidence="7" type="ORF">Clacol_001400</name>
</gene>
<dbReference type="InterPro" id="IPR016024">
    <property type="entry name" value="ARM-type_fold"/>
</dbReference>
<dbReference type="Pfam" id="PF08167">
    <property type="entry name" value="RIX1"/>
    <property type="match status" value="1"/>
</dbReference>
<dbReference type="GO" id="GO:0005634">
    <property type="term" value="C:nucleus"/>
    <property type="evidence" value="ECO:0007669"/>
    <property type="project" value="UniProtKB-SubCell"/>
</dbReference>
<dbReference type="Proteomes" id="UP001050691">
    <property type="component" value="Unassembled WGS sequence"/>
</dbReference>
<evidence type="ECO:0000313" key="7">
    <source>
        <dbReference type="EMBL" id="GJJ07200.1"/>
    </source>
</evidence>
<proteinExistence type="inferred from homology"/>
<evidence type="ECO:0000256" key="5">
    <source>
        <dbReference type="SAM" id="MobiDB-lite"/>
    </source>
</evidence>
<evidence type="ECO:0000256" key="4">
    <source>
        <dbReference type="ARBA" id="ARBA00023242"/>
    </source>
</evidence>
<feature type="domain" description="Pre-rRNA-processing protein RIX1 N-terminal" evidence="6">
    <location>
        <begin position="18"/>
        <end position="186"/>
    </location>
</feature>
<evidence type="ECO:0000256" key="3">
    <source>
        <dbReference type="ARBA" id="ARBA00021502"/>
    </source>
</evidence>
<dbReference type="SUPFAM" id="SSF48371">
    <property type="entry name" value="ARM repeat"/>
    <property type="match status" value="1"/>
</dbReference>
<comment type="caution">
    <text evidence="7">The sequence shown here is derived from an EMBL/GenBank/DDBJ whole genome shotgun (WGS) entry which is preliminary data.</text>
</comment>
<dbReference type="PANTHER" id="PTHR34105">
    <property type="entry name" value="PROLINE-, GLUTAMIC ACID- AND LEUCINE-RICH PROTEIN 1"/>
    <property type="match status" value="1"/>
</dbReference>
<comment type="similarity">
    <text evidence="2">Belongs to the RIX1/PELP1 family.</text>
</comment>
<name>A0AAV4ZZ57_9AGAM</name>
<dbReference type="AlphaFoldDB" id="A0AAV4ZZ57"/>
<evidence type="ECO:0000259" key="6">
    <source>
        <dbReference type="Pfam" id="PF08167"/>
    </source>
</evidence>
<evidence type="ECO:0000313" key="8">
    <source>
        <dbReference type="Proteomes" id="UP001050691"/>
    </source>
</evidence>
<feature type="region of interest" description="Disordered" evidence="5">
    <location>
        <begin position="668"/>
        <end position="713"/>
    </location>
</feature>
<accession>A0AAV4ZZ57</accession>
<reference evidence="7" key="1">
    <citation type="submission" date="2021-10" db="EMBL/GenBank/DDBJ databases">
        <title>De novo Genome Assembly of Clathrus columnatus (Basidiomycota, Fungi) Using Illumina and Nanopore Sequence Data.</title>
        <authorList>
            <person name="Ogiso-Tanaka E."/>
            <person name="Itagaki H."/>
            <person name="Hosoya T."/>
            <person name="Hosaka K."/>
        </authorList>
    </citation>
    <scope>NUCLEOTIDE SEQUENCE</scope>
    <source>
        <strain evidence="7">MO-923</strain>
    </source>
</reference>